<keyword evidence="2" id="KW-1185">Reference proteome</keyword>
<evidence type="ECO:0008006" key="3">
    <source>
        <dbReference type="Google" id="ProtNLM"/>
    </source>
</evidence>
<accession>A0AAE1SPL4</accession>
<protein>
    <recommendedName>
        <fullName evidence="3">Protein-serine/threonine phosphatase</fullName>
    </recommendedName>
</protein>
<evidence type="ECO:0000313" key="1">
    <source>
        <dbReference type="EMBL" id="KAK4373770.1"/>
    </source>
</evidence>
<gene>
    <name evidence="1" type="ORF">RND71_004447</name>
</gene>
<dbReference type="Proteomes" id="UP001291623">
    <property type="component" value="Unassembled WGS sequence"/>
</dbReference>
<name>A0AAE1SPL4_9SOLA</name>
<dbReference type="InterPro" id="IPR029052">
    <property type="entry name" value="Metallo-depent_PP-like"/>
</dbReference>
<evidence type="ECO:0000313" key="2">
    <source>
        <dbReference type="Proteomes" id="UP001291623"/>
    </source>
</evidence>
<sequence length="62" mass="7004">MSSDSVPASTANDNLDEQIDQLMHHVTICGDIHGQFHDLAELFRIGGKRSHLFDLEYPMHVI</sequence>
<comment type="caution">
    <text evidence="1">The sequence shown here is derived from an EMBL/GenBank/DDBJ whole genome shotgun (WGS) entry which is preliminary data.</text>
</comment>
<dbReference type="EMBL" id="JAVYJV010000003">
    <property type="protein sequence ID" value="KAK4373770.1"/>
    <property type="molecule type" value="Genomic_DNA"/>
</dbReference>
<reference evidence="1" key="1">
    <citation type="submission" date="2023-12" db="EMBL/GenBank/DDBJ databases">
        <title>Genome assembly of Anisodus tanguticus.</title>
        <authorList>
            <person name="Wang Y.-J."/>
        </authorList>
    </citation>
    <scope>NUCLEOTIDE SEQUENCE</scope>
    <source>
        <strain evidence="1">KB-2021</strain>
        <tissue evidence="1">Leaf</tissue>
    </source>
</reference>
<proteinExistence type="predicted"/>
<dbReference type="AlphaFoldDB" id="A0AAE1SPL4"/>
<dbReference type="Gene3D" id="3.60.21.10">
    <property type="match status" value="1"/>
</dbReference>
<organism evidence="1 2">
    <name type="scientific">Anisodus tanguticus</name>
    <dbReference type="NCBI Taxonomy" id="243964"/>
    <lineage>
        <taxon>Eukaryota</taxon>
        <taxon>Viridiplantae</taxon>
        <taxon>Streptophyta</taxon>
        <taxon>Embryophyta</taxon>
        <taxon>Tracheophyta</taxon>
        <taxon>Spermatophyta</taxon>
        <taxon>Magnoliopsida</taxon>
        <taxon>eudicotyledons</taxon>
        <taxon>Gunneridae</taxon>
        <taxon>Pentapetalae</taxon>
        <taxon>asterids</taxon>
        <taxon>lamiids</taxon>
        <taxon>Solanales</taxon>
        <taxon>Solanaceae</taxon>
        <taxon>Solanoideae</taxon>
        <taxon>Hyoscyameae</taxon>
        <taxon>Anisodus</taxon>
    </lineage>
</organism>
<dbReference type="SUPFAM" id="SSF56300">
    <property type="entry name" value="Metallo-dependent phosphatases"/>
    <property type="match status" value="1"/>
</dbReference>